<comment type="caution">
    <text evidence="2">The sequence shown here is derived from an EMBL/GenBank/DDBJ whole genome shotgun (WGS) entry which is preliminary data.</text>
</comment>
<dbReference type="EMBL" id="BAABGM010000001">
    <property type="protein sequence ID" value="GAA4397727.1"/>
    <property type="molecule type" value="Genomic_DNA"/>
</dbReference>
<dbReference type="Proteomes" id="UP001500945">
    <property type="component" value="Unassembled WGS sequence"/>
</dbReference>
<name>A0ABP8JXQ5_9MICO</name>
<evidence type="ECO:0000313" key="3">
    <source>
        <dbReference type="Proteomes" id="UP001500945"/>
    </source>
</evidence>
<evidence type="ECO:0000256" key="1">
    <source>
        <dbReference type="SAM" id="MobiDB-lite"/>
    </source>
</evidence>
<accession>A0ABP8JXQ5</accession>
<organism evidence="2 3">
    <name type="scientific">Fodinibacter luteus</name>
    <dbReference type="NCBI Taxonomy" id="552064"/>
    <lineage>
        <taxon>Bacteria</taxon>
        <taxon>Bacillati</taxon>
        <taxon>Actinomycetota</taxon>
        <taxon>Actinomycetes</taxon>
        <taxon>Micrococcales</taxon>
        <taxon>Intrasporangiaceae</taxon>
        <taxon>Fodinibacter (ex Wang et al. 2009)</taxon>
    </lineage>
</organism>
<feature type="region of interest" description="Disordered" evidence="1">
    <location>
        <begin position="34"/>
        <end position="74"/>
    </location>
</feature>
<proteinExistence type="predicted"/>
<gene>
    <name evidence="2" type="ORF">GCM10023168_02980</name>
</gene>
<evidence type="ECO:0000313" key="2">
    <source>
        <dbReference type="EMBL" id="GAA4397727.1"/>
    </source>
</evidence>
<reference evidence="3" key="1">
    <citation type="journal article" date="2019" name="Int. J. Syst. Evol. Microbiol.">
        <title>The Global Catalogue of Microorganisms (GCM) 10K type strain sequencing project: providing services to taxonomists for standard genome sequencing and annotation.</title>
        <authorList>
            <consortium name="The Broad Institute Genomics Platform"/>
            <consortium name="The Broad Institute Genome Sequencing Center for Infectious Disease"/>
            <person name="Wu L."/>
            <person name="Ma J."/>
        </authorList>
    </citation>
    <scope>NUCLEOTIDE SEQUENCE [LARGE SCALE GENOMIC DNA]</scope>
    <source>
        <strain evidence="3">JCM 17809</strain>
    </source>
</reference>
<keyword evidence="3" id="KW-1185">Reference proteome</keyword>
<sequence length="114" mass="12019">MPATADDSAPAPTVLQGVVFMACSSLVDPAGAGLLGQECSSRPPDTPRADPPRAARPATWLPAADDGRPHPRLGSPYLKCGSGRCSNHFRTRGGIAWATEAAQVTRGLENLWRR</sequence>
<protein>
    <submittedName>
        <fullName evidence="2">Uncharacterized protein</fullName>
    </submittedName>
</protein>